<evidence type="ECO:0008006" key="3">
    <source>
        <dbReference type="Google" id="ProtNLM"/>
    </source>
</evidence>
<dbReference type="KEGG" id="lhi:JP39_09740"/>
<evidence type="ECO:0000313" key="2">
    <source>
        <dbReference type="Proteomes" id="UP000061546"/>
    </source>
</evidence>
<dbReference type="Proteomes" id="UP000061546">
    <property type="component" value="Chromosome"/>
</dbReference>
<dbReference type="AlphaFoldDB" id="A0A0K2LE84"/>
<accession>A0A0K2LE84</accession>
<gene>
    <name evidence="1" type="ORF">JP39_09740</name>
</gene>
<name>A0A0K2LE84_9LACO</name>
<sequence length="167" mass="17899">MKKKVLVSFLASIVAIFAVIFLGSTEQTANAALNNTIMINKSSGATVYASPSSSDPAGRTLSNGSSWAYNSIQIGDGGNTYVMVAPNQWVNTNDTYKLGDENGNIYVNKLTYVYSSPTSGLTTQILPTNSTWAYNGVARQWNTSGLPAWVRVSTNGWVKATDVGAWK</sequence>
<organism evidence="1 2">
    <name type="scientific">Companilactobacillus heilongjiangensis</name>
    <dbReference type="NCBI Taxonomy" id="1074467"/>
    <lineage>
        <taxon>Bacteria</taxon>
        <taxon>Bacillati</taxon>
        <taxon>Bacillota</taxon>
        <taxon>Bacilli</taxon>
        <taxon>Lactobacillales</taxon>
        <taxon>Lactobacillaceae</taxon>
        <taxon>Companilactobacillus</taxon>
    </lineage>
</organism>
<proteinExistence type="predicted"/>
<reference evidence="1 2" key="1">
    <citation type="submission" date="2015-08" db="EMBL/GenBank/DDBJ databases">
        <title>Genomic sequence of Lactobacillus heilongjiangensis DSM 28069, isolated from Chinese traditional pickle.</title>
        <authorList>
            <person name="Jiang X."/>
            <person name="Zheng B."/>
            <person name="Cheng H."/>
        </authorList>
    </citation>
    <scope>NUCLEOTIDE SEQUENCE [LARGE SCALE GENOMIC DNA]</scope>
    <source>
        <strain evidence="1 2">DSM 28069</strain>
    </source>
</reference>
<protein>
    <recommendedName>
        <fullName evidence="3">Surface layer protein A domain-containing protein</fullName>
    </recommendedName>
</protein>
<dbReference type="EMBL" id="CP012559">
    <property type="protein sequence ID" value="ALB29611.1"/>
    <property type="molecule type" value="Genomic_DNA"/>
</dbReference>
<evidence type="ECO:0000313" key="1">
    <source>
        <dbReference type="EMBL" id="ALB29611.1"/>
    </source>
</evidence>
<keyword evidence="2" id="KW-1185">Reference proteome</keyword>
<dbReference type="RefSeq" id="WP_041498903.1">
    <property type="nucleotide sequence ID" value="NZ_BJDV01000005.1"/>
</dbReference>
<dbReference type="OrthoDB" id="2316267at2"/>